<dbReference type="InterPro" id="IPR011050">
    <property type="entry name" value="Pectin_lyase_fold/virulence"/>
</dbReference>
<keyword evidence="6" id="KW-0964">Secreted</keyword>
<dbReference type="InterPro" id="IPR004898">
    <property type="entry name" value="Pectate_lyase_PlyH/PlyE-like"/>
</dbReference>
<dbReference type="GO" id="GO:0005576">
    <property type="term" value="C:extracellular region"/>
    <property type="evidence" value="ECO:0007669"/>
    <property type="project" value="UniProtKB-SubCell"/>
</dbReference>
<evidence type="ECO:0000256" key="6">
    <source>
        <dbReference type="ARBA" id="ARBA00022525"/>
    </source>
</evidence>
<name>A0A6G0XE98_9STRA</name>
<keyword evidence="9" id="KW-0456">Lyase</keyword>
<dbReference type="Proteomes" id="UP000481153">
    <property type="component" value="Unassembled WGS sequence"/>
</dbReference>
<gene>
    <name evidence="13" type="ORF">Ae201684_005734</name>
</gene>
<feature type="chain" id="PRO_5026280308" description="Probable pectate lyase F" evidence="12">
    <location>
        <begin position="23"/>
        <end position="351"/>
    </location>
</feature>
<dbReference type="EMBL" id="VJMJ01000074">
    <property type="protein sequence ID" value="KAF0738505.1"/>
    <property type="molecule type" value="Genomic_DNA"/>
</dbReference>
<dbReference type="GO" id="GO:0045490">
    <property type="term" value="P:pectin catabolic process"/>
    <property type="evidence" value="ECO:0007669"/>
    <property type="project" value="TreeGrafter"/>
</dbReference>
<evidence type="ECO:0000256" key="11">
    <source>
        <dbReference type="ARBA" id="ARBA00039895"/>
    </source>
</evidence>
<evidence type="ECO:0000256" key="3">
    <source>
        <dbReference type="ARBA" id="ARBA00004613"/>
    </source>
</evidence>
<protein>
    <recommendedName>
        <fullName evidence="11">Probable pectate lyase F</fullName>
        <ecNumber evidence="5">4.2.2.2</ecNumber>
    </recommendedName>
</protein>
<comment type="similarity">
    <text evidence="4">Belongs to the polysaccharide lyase 3 family.</text>
</comment>
<proteinExistence type="inferred from homology"/>
<dbReference type="SUPFAM" id="SSF51126">
    <property type="entry name" value="Pectin lyase-like"/>
    <property type="match status" value="2"/>
</dbReference>
<accession>A0A6G0XE98</accession>
<evidence type="ECO:0000256" key="5">
    <source>
        <dbReference type="ARBA" id="ARBA00012272"/>
    </source>
</evidence>
<organism evidence="13 14">
    <name type="scientific">Aphanomyces euteiches</name>
    <dbReference type="NCBI Taxonomy" id="100861"/>
    <lineage>
        <taxon>Eukaryota</taxon>
        <taxon>Sar</taxon>
        <taxon>Stramenopiles</taxon>
        <taxon>Oomycota</taxon>
        <taxon>Saprolegniomycetes</taxon>
        <taxon>Saprolegniales</taxon>
        <taxon>Verrucalvaceae</taxon>
        <taxon>Aphanomyces</taxon>
    </lineage>
</organism>
<evidence type="ECO:0000313" key="14">
    <source>
        <dbReference type="Proteomes" id="UP000481153"/>
    </source>
</evidence>
<evidence type="ECO:0000256" key="8">
    <source>
        <dbReference type="ARBA" id="ARBA00022837"/>
    </source>
</evidence>
<comment type="function">
    <text evidence="10">Pectinolytic enzyme consist of four classes of enzymes: pectin lyase, polygalacturonase, pectin methylesterase and rhamnogalacturonase. Among pectinolytic enzymes, pectin lyase is the most important in depolymerization of pectin, since it cleaves internal glycosidic bonds of highly methylated pectins. Favors pectate, the anion, over pectin, the methyl ester.</text>
</comment>
<dbReference type="InterPro" id="IPR012334">
    <property type="entry name" value="Pectin_lyas_fold"/>
</dbReference>
<dbReference type="EC" id="4.2.2.2" evidence="5"/>
<comment type="cofactor">
    <cofactor evidence="2">
        <name>Ca(2+)</name>
        <dbReference type="ChEBI" id="CHEBI:29108"/>
    </cofactor>
</comment>
<evidence type="ECO:0000256" key="12">
    <source>
        <dbReference type="SAM" id="SignalP"/>
    </source>
</evidence>
<dbReference type="PANTHER" id="PTHR33407">
    <property type="entry name" value="PECTATE LYASE F-RELATED"/>
    <property type="match status" value="1"/>
</dbReference>
<keyword evidence="7 12" id="KW-0732">Signal</keyword>
<reference evidence="13 14" key="1">
    <citation type="submission" date="2019-07" db="EMBL/GenBank/DDBJ databases">
        <title>Genomics analysis of Aphanomyces spp. identifies a new class of oomycete effector associated with host adaptation.</title>
        <authorList>
            <person name="Gaulin E."/>
        </authorList>
    </citation>
    <scope>NUCLEOTIDE SEQUENCE [LARGE SCALE GENOMIC DNA]</scope>
    <source>
        <strain evidence="13 14">ATCC 201684</strain>
    </source>
</reference>
<feature type="signal peptide" evidence="12">
    <location>
        <begin position="1"/>
        <end position="22"/>
    </location>
</feature>
<evidence type="ECO:0000256" key="9">
    <source>
        <dbReference type="ARBA" id="ARBA00023239"/>
    </source>
</evidence>
<evidence type="ECO:0000256" key="7">
    <source>
        <dbReference type="ARBA" id="ARBA00022729"/>
    </source>
</evidence>
<dbReference type="PANTHER" id="PTHR33407:SF9">
    <property type="entry name" value="PECTATE LYASE F-RELATED"/>
    <property type="match status" value="1"/>
</dbReference>
<evidence type="ECO:0000256" key="1">
    <source>
        <dbReference type="ARBA" id="ARBA00000695"/>
    </source>
</evidence>
<keyword evidence="14" id="KW-1185">Reference proteome</keyword>
<dbReference type="GO" id="GO:0030570">
    <property type="term" value="F:pectate lyase activity"/>
    <property type="evidence" value="ECO:0007669"/>
    <property type="project" value="UniProtKB-EC"/>
</dbReference>
<comment type="subcellular location">
    <subcellularLocation>
        <location evidence="3">Secreted</location>
    </subcellularLocation>
</comment>
<evidence type="ECO:0000256" key="2">
    <source>
        <dbReference type="ARBA" id="ARBA00001913"/>
    </source>
</evidence>
<comment type="catalytic activity">
    <reaction evidence="1">
        <text>Eliminative cleavage of (1-&gt;4)-alpha-D-galacturonan to give oligosaccharides with 4-deoxy-alpha-D-galact-4-enuronosyl groups at their non-reducing ends.</text>
        <dbReference type="EC" id="4.2.2.2"/>
    </reaction>
</comment>
<comment type="caution">
    <text evidence="13">The sequence shown here is derived from an EMBL/GenBank/DDBJ whole genome shotgun (WGS) entry which is preliminary data.</text>
</comment>
<dbReference type="AlphaFoldDB" id="A0A6G0XE98"/>
<evidence type="ECO:0000313" key="13">
    <source>
        <dbReference type="EMBL" id="KAF0738505.1"/>
    </source>
</evidence>
<dbReference type="Pfam" id="PF03211">
    <property type="entry name" value="Pectate_lyase"/>
    <property type="match status" value="2"/>
</dbReference>
<keyword evidence="8" id="KW-0106">Calcium</keyword>
<evidence type="ECO:0000256" key="10">
    <source>
        <dbReference type="ARBA" id="ARBA00025679"/>
    </source>
</evidence>
<dbReference type="VEuPathDB" id="FungiDB:AeMF1_007425"/>
<sequence length="351" mass="37303">MVQIASFALLAAAASLLDLTSAVAPLPTGTWPTSQGNVKYSSPYVVKKGEVFDGKMKTYERSNVACTGDTEGGKDTAVFWVETGGTLKNVIIGKNQAEGVHCEDHGCTIENVWWDDVCEDALSIKGGSASSVSKIIGDGARSADDKIIQHNDFGKLYRSCGSCKTQYQRKVTLTNVYAVNPEVTLVGVNKNYNDQAKFSNIKIKSSKTPNVCTYFQGGTSGEPKELGSGILSPTCQYAASDIHSSEHIHSKESRAGQAEGGKDTADFLVEPGATLKNVIIGKKQAEEIHCESHDCTIQNVWWDDVCEDALSIKGGSASNVAKVIGGGARNAEDKIIQHNGAGTVSIEGFNA</sequence>
<dbReference type="Gene3D" id="2.160.20.10">
    <property type="entry name" value="Single-stranded right-handed beta-helix, Pectin lyase-like"/>
    <property type="match status" value="3"/>
</dbReference>
<evidence type="ECO:0000256" key="4">
    <source>
        <dbReference type="ARBA" id="ARBA00006463"/>
    </source>
</evidence>